<dbReference type="FunFam" id="3.40.1170.60:FF:000001">
    <property type="entry name" value="DNA polymerase IV"/>
    <property type="match status" value="1"/>
</dbReference>
<feature type="site" description="Substrate discrimination" evidence="17">
    <location>
        <position position="46"/>
    </location>
</feature>
<dbReference type="Gene3D" id="1.10.150.20">
    <property type="entry name" value="5' to 3' exonuclease, C-terminal subdomain"/>
    <property type="match status" value="1"/>
</dbReference>
<dbReference type="GO" id="GO:0003887">
    <property type="term" value="F:DNA-directed DNA polymerase activity"/>
    <property type="evidence" value="ECO:0007669"/>
    <property type="project" value="UniProtKB-UniRule"/>
</dbReference>
<keyword evidence="8 17" id="KW-0235">DNA replication</keyword>
<keyword evidence="12 17" id="KW-0239">DNA-directed DNA polymerase</keyword>
<dbReference type="RefSeq" id="WP_058287588.1">
    <property type="nucleotide sequence ID" value="NZ_CYSR01000031.1"/>
</dbReference>
<dbReference type="InterPro" id="IPR050116">
    <property type="entry name" value="DNA_polymerase-Y"/>
</dbReference>
<dbReference type="InterPro" id="IPR017961">
    <property type="entry name" value="DNA_pol_Y-fam_little_finger"/>
</dbReference>
<keyword evidence="5 17" id="KW-0963">Cytoplasm</keyword>
<evidence type="ECO:0000256" key="4">
    <source>
        <dbReference type="ARBA" id="ARBA00022457"/>
    </source>
</evidence>
<feature type="active site" evidence="17">
    <location>
        <position position="135"/>
    </location>
</feature>
<dbReference type="InterPro" id="IPR001126">
    <property type="entry name" value="UmuC"/>
</dbReference>
<dbReference type="InterPro" id="IPR043128">
    <property type="entry name" value="Rev_trsase/Diguanyl_cyclase"/>
</dbReference>
<dbReference type="Proteomes" id="UP000051326">
    <property type="component" value="Unassembled WGS sequence"/>
</dbReference>
<comment type="subunit">
    <text evidence="3 17">Monomer.</text>
</comment>
<evidence type="ECO:0000256" key="18">
    <source>
        <dbReference type="SAM" id="MobiDB-lite"/>
    </source>
</evidence>
<feature type="binding site" evidence="17">
    <location>
        <position position="134"/>
    </location>
    <ligand>
        <name>Mg(2+)</name>
        <dbReference type="ChEBI" id="CHEBI:18420"/>
    </ligand>
</feature>
<dbReference type="PANTHER" id="PTHR11076:SF33">
    <property type="entry name" value="DNA POLYMERASE KAPPA"/>
    <property type="match status" value="1"/>
</dbReference>
<evidence type="ECO:0000256" key="12">
    <source>
        <dbReference type="ARBA" id="ARBA00022932"/>
    </source>
</evidence>
<dbReference type="FunFam" id="3.30.1490.100:FF:000004">
    <property type="entry name" value="DNA polymerase IV"/>
    <property type="match status" value="1"/>
</dbReference>
<evidence type="ECO:0000256" key="16">
    <source>
        <dbReference type="ARBA" id="ARBA00049244"/>
    </source>
</evidence>
<evidence type="ECO:0000256" key="10">
    <source>
        <dbReference type="ARBA" id="ARBA00022763"/>
    </source>
</evidence>
<proteinExistence type="inferred from homology"/>
<comment type="subcellular location">
    <subcellularLocation>
        <location evidence="1 17">Cytoplasm</location>
    </subcellularLocation>
</comment>
<dbReference type="NCBIfam" id="NF002751">
    <property type="entry name" value="PRK02794.1"/>
    <property type="match status" value="1"/>
</dbReference>
<feature type="binding site" evidence="17">
    <location>
        <position position="41"/>
    </location>
    <ligand>
        <name>Mg(2+)</name>
        <dbReference type="ChEBI" id="CHEBI:18420"/>
    </ligand>
</feature>
<evidence type="ECO:0000256" key="8">
    <source>
        <dbReference type="ARBA" id="ARBA00022705"/>
    </source>
</evidence>
<evidence type="ECO:0000256" key="2">
    <source>
        <dbReference type="ARBA" id="ARBA00010945"/>
    </source>
</evidence>
<comment type="catalytic activity">
    <reaction evidence="16 17">
        <text>DNA(n) + a 2'-deoxyribonucleoside 5'-triphosphate = DNA(n+1) + diphosphate</text>
        <dbReference type="Rhea" id="RHEA:22508"/>
        <dbReference type="Rhea" id="RHEA-COMP:17339"/>
        <dbReference type="Rhea" id="RHEA-COMP:17340"/>
        <dbReference type="ChEBI" id="CHEBI:33019"/>
        <dbReference type="ChEBI" id="CHEBI:61560"/>
        <dbReference type="ChEBI" id="CHEBI:173112"/>
        <dbReference type="EC" id="2.7.7.7"/>
    </reaction>
</comment>
<dbReference type="SUPFAM" id="SSF56672">
    <property type="entry name" value="DNA/RNA polymerases"/>
    <property type="match status" value="1"/>
</dbReference>
<dbReference type="NCBIfam" id="NF002677">
    <property type="entry name" value="PRK02406.1"/>
    <property type="match status" value="1"/>
</dbReference>
<accession>A0A0P1HDE2</accession>
<feature type="region of interest" description="Disordered" evidence="18">
    <location>
        <begin position="377"/>
        <end position="396"/>
    </location>
</feature>
<keyword evidence="4 17" id="KW-0515">Mutator protein</keyword>
<dbReference type="AlphaFoldDB" id="A0A0P1HDE2"/>
<evidence type="ECO:0000256" key="14">
    <source>
        <dbReference type="ARBA" id="ARBA00023204"/>
    </source>
</evidence>
<reference evidence="20 21" key="1">
    <citation type="submission" date="2015-09" db="EMBL/GenBank/DDBJ databases">
        <authorList>
            <consortium name="Swine Surveillance"/>
        </authorList>
    </citation>
    <scope>NUCLEOTIDE SEQUENCE [LARGE SCALE GENOMIC DNA]</scope>
    <source>
        <strain evidence="20 21">CECT 8399</strain>
    </source>
</reference>
<dbReference type="EMBL" id="CYSR01000031">
    <property type="protein sequence ID" value="CUI01606.1"/>
    <property type="molecule type" value="Genomic_DNA"/>
</dbReference>
<comment type="function">
    <text evidence="15 17">Poorly processive, error-prone DNA polymerase involved in untargeted mutagenesis. Copies undamaged DNA at stalled replication forks, which arise in vivo from mismatched or misaligned primer ends. These misaligned primers can be extended by PolIV. Exhibits no 3'-5' exonuclease (proofreading) activity. May be involved in translesional synthesis, in conjunction with the beta clamp from PolIII.</text>
</comment>
<keyword evidence="13 17" id="KW-0238">DNA-binding</keyword>
<dbReference type="InterPro" id="IPR043502">
    <property type="entry name" value="DNA/RNA_pol_sf"/>
</dbReference>
<evidence type="ECO:0000256" key="9">
    <source>
        <dbReference type="ARBA" id="ARBA00022723"/>
    </source>
</evidence>
<dbReference type="EC" id="2.7.7.7" evidence="17"/>
<keyword evidence="7 17" id="KW-0548">Nucleotidyltransferase</keyword>
<dbReference type="CDD" id="cd03586">
    <property type="entry name" value="PolY_Pol_IV_kappa"/>
    <property type="match status" value="1"/>
</dbReference>
<evidence type="ECO:0000256" key="5">
    <source>
        <dbReference type="ARBA" id="ARBA00022490"/>
    </source>
</evidence>
<feature type="domain" description="UmuC" evidence="19">
    <location>
        <begin position="37"/>
        <end position="217"/>
    </location>
</feature>
<dbReference type="Pfam" id="PF00817">
    <property type="entry name" value="IMS"/>
    <property type="match status" value="1"/>
</dbReference>
<dbReference type="Gene3D" id="3.30.70.270">
    <property type="match status" value="1"/>
</dbReference>
<organism evidence="20 21">
    <name type="scientific">Leisingera aquaemixtae</name>
    <dbReference type="NCBI Taxonomy" id="1396826"/>
    <lineage>
        <taxon>Bacteria</taxon>
        <taxon>Pseudomonadati</taxon>
        <taxon>Pseudomonadota</taxon>
        <taxon>Alphaproteobacteria</taxon>
        <taxon>Rhodobacterales</taxon>
        <taxon>Roseobacteraceae</taxon>
        <taxon>Leisingera</taxon>
    </lineage>
</organism>
<name>A0A0P1HDE2_9RHOB</name>
<keyword evidence="14 17" id="KW-0234">DNA repair</keyword>
<dbReference type="InterPro" id="IPR036775">
    <property type="entry name" value="DNA_pol_Y-fam_lit_finger_sf"/>
</dbReference>
<evidence type="ECO:0000256" key="3">
    <source>
        <dbReference type="ARBA" id="ARBA00011245"/>
    </source>
</evidence>
<dbReference type="GO" id="GO:0000287">
    <property type="term" value="F:magnesium ion binding"/>
    <property type="evidence" value="ECO:0007669"/>
    <property type="project" value="UniProtKB-UniRule"/>
</dbReference>
<evidence type="ECO:0000256" key="6">
    <source>
        <dbReference type="ARBA" id="ARBA00022679"/>
    </source>
</evidence>
<dbReference type="GO" id="GO:0042276">
    <property type="term" value="P:error-prone translesion synthesis"/>
    <property type="evidence" value="ECO:0007669"/>
    <property type="project" value="TreeGrafter"/>
</dbReference>
<keyword evidence="9 17" id="KW-0479">Metal-binding</keyword>
<dbReference type="SUPFAM" id="SSF100879">
    <property type="entry name" value="Lesion bypass DNA polymerase (Y-family), little finger domain"/>
    <property type="match status" value="1"/>
</dbReference>
<dbReference type="PANTHER" id="PTHR11076">
    <property type="entry name" value="DNA REPAIR POLYMERASE UMUC / TRANSFERASE FAMILY MEMBER"/>
    <property type="match status" value="1"/>
</dbReference>
<dbReference type="Gene3D" id="3.30.1490.100">
    <property type="entry name" value="DNA polymerase, Y-family, little finger domain"/>
    <property type="match status" value="1"/>
</dbReference>
<dbReference type="GO" id="GO:0006261">
    <property type="term" value="P:DNA-templated DNA replication"/>
    <property type="evidence" value="ECO:0007669"/>
    <property type="project" value="UniProtKB-UniRule"/>
</dbReference>
<dbReference type="STRING" id="1396826.PHA8399_03752"/>
<comment type="similarity">
    <text evidence="2 17">Belongs to the DNA polymerase type-Y family.</text>
</comment>
<evidence type="ECO:0000313" key="21">
    <source>
        <dbReference type="Proteomes" id="UP000051326"/>
    </source>
</evidence>
<protein>
    <recommendedName>
        <fullName evidence="17">DNA polymerase IV</fullName>
        <shortName evidence="17">Pol IV</shortName>
        <ecNumber evidence="17">2.7.7.7</ecNumber>
    </recommendedName>
</protein>
<evidence type="ECO:0000313" key="20">
    <source>
        <dbReference type="EMBL" id="CUI01606.1"/>
    </source>
</evidence>
<evidence type="ECO:0000256" key="1">
    <source>
        <dbReference type="ARBA" id="ARBA00004496"/>
    </source>
</evidence>
<dbReference type="InterPro" id="IPR022880">
    <property type="entry name" value="DNApol_IV"/>
</dbReference>
<dbReference type="Pfam" id="PF11799">
    <property type="entry name" value="IMS_C"/>
    <property type="match status" value="1"/>
</dbReference>
<dbReference type="Gene3D" id="3.40.1170.60">
    <property type="match status" value="1"/>
</dbReference>
<dbReference type="GO" id="GO:0006281">
    <property type="term" value="P:DNA repair"/>
    <property type="evidence" value="ECO:0007669"/>
    <property type="project" value="UniProtKB-UniRule"/>
</dbReference>
<gene>
    <name evidence="17 20" type="primary">dinB</name>
    <name evidence="20" type="ORF">PHA8399_03752</name>
</gene>
<evidence type="ECO:0000256" key="7">
    <source>
        <dbReference type="ARBA" id="ARBA00022695"/>
    </source>
</evidence>
<dbReference type="GO" id="GO:0003684">
    <property type="term" value="F:damaged DNA binding"/>
    <property type="evidence" value="ECO:0007669"/>
    <property type="project" value="InterPro"/>
</dbReference>
<dbReference type="GO" id="GO:0009432">
    <property type="term" value="P:SOS response"/>
    <property type="evidence" value="ECO:0007669"/>
    <property type="project" value="TreeGrafter"/>
</dbReference>
<evidence type="ECO:0000259" key="19">
    <source>
        <dbReference type="PROSITE" id="PS50173"/>
    </source>
</evidence>
<keyword evidence="10 17" id="KW-0227">DNA damage</keyword>
<dbReference type="GO" id="GO:0005829">
    <property type="term" value="C:cytosol"/>
    <property type="evidence" value="ECO:0007669"/>
    <property type="project" value="TreeGrafter"/>
</dbReference>
<sequence>MQALCRDCLSQILPARRCPHCSSPRIKAHEELFSLTIAHMDCDAFYASVEKRDNPELATKPVIIGGGKRGVVSTACYVARIRGVRSAMPMFQALKLCPDAVVIKPRMSAYVEVSREIRKMMNELTPDVEPLSLDEAFMDLTGTEKLHGAPPAVMLARLVKRMKDELGVTGSIGLSHNKFLAKVASDLDKPRGFSVIGKAETDDFLRGKPVRLIWGIGPAAQASLDKAGIRTFSDLLRWDREALHSRFGSMGDRLWHLARGQDRRRVSANAPVKSISNETTFFEDTASLEVLDGHLWRLAEKVSDRAKARELAGRVVTLKLKRANHSALTRRVTLRSPTQIADRIYRTARGLLDQVGNEGPYRLLGCGISDLVPESQADESGDLLDPQAGKRAEAERATDAIRKRFGEGAILKGRALR</sequence>
<evidence type="ECO:0000256" key="13">
    <source>
        <dbReference type="ARBA" id="ARBA00023125"/>
    </source>
</evidence>
<keyword evidence="11 17" id="KW-0460">Magnesium</keyword>
<dbReference type="PROSITE" id="PS50173">
    <property type="entry name" value="UMUC"/>
    <property type="match status" value="1"/>
</dbReference>
<evidence type="ECO:0000256" key="17">
    <source>
        <dbReference type="HAMAP-Rule" id="MF_01113"/>
    </source>
</evidence>
<keyword evidence="6 17" id="KW-0808">Transferase</keyword>
<comment type="cofactor">
    <cofactor evidence="17">
        <name>Mg(2+)</name>
        <dbReference type="ChEBI" id="CHEBI:18420"/>
    </cofactor>
    <text evidence="17">Binds 2 magnesium ions per subunit.</text>
</comment>
<evidence type="ECO:0000256" key="15">
    <source>
        <dbReference type="ARBA" id="ARBA00025589"/>
    </source>
</evidence>
<dbReference type="HAMAP" id="MF_01113">
    <property type="entry name" value="DNApol_IV"/>
    <property type="match status" value="1"/>
</dbReference>
<evidence type="ECO:0000256" key="11">
    <source>
        <dbReference type="ARBA" id="ARBA00022842"/>
    </source>
</evidence>